<dbReference type="FunFam" id="3.30.565.10:FF:000010">
    <property type="entry name" value="Sensor histidine kinase RcsC"/>
    <property type="match status" value="1"/>
</dbReference>
<dbReference type="SUPFAM" id="SSF55781">
    <property type="entry name" value="GAF domain-like"/>
    <property type="match status" value="1"/>
</dbReference>
<dbReference type="InterPro" id="IPR035965">
    <property type="entry name" value="PAS-like_dom_sf"/>
</dbReference>
<name>V4PGS9_9CAUL</name>
<dbReference type="NCBIfam" id="TIGR00229">
    <property type="entry name" value="sensory_box"/>
    <property type="match status" value="1"/>
</dbReference>
<dbReference type="PROSITE" id="PS50110">
    <property type="entry name" value="RESPONSE_REGULATORY"/>
    <property type="match status" value="1"/>
</dbReference>
<evidence type="ECO:0000256" key="4">
    <source>
        <dbReference type="ARBA" id="ARBA00022679"/>
    </source>
</evidence>
<evidence type="ECO:0000259" key="10">
    <source>
        <dbReference type="PROSITE" id="PS50112"/>
    </source>
</evidence>
<dbReference type="SMART" id="SM00065">
    <property type="entry name" value="GAF"/>
    <property type="match status" value="1"/>
</dbReference>
<dbReference type="InterPro" id="IPR036890">
    <property type="entry name" value="HATPase_C_sf"/>
</dbReference>
<gene>
    <name evidence="12" type="ORF">ABENE_18525</name>
</gene>
<comment type="caution">
    <text evidence="12">The sequence shown here is derived from an EMBL/GenBank/DDBJ whole genome shotgun (WGS) entry which is preliminary data.</text>
</comment>
<dbReference type="Gene3D" id="3.30.450.20">
    <property type="entry name" value="PAS domain"/>
    <property type="match status" value="1"/>
</dbReference>
<dbReference type="EMBL" id="AWGB01000056">
    <property type="protein sequence ID" value="ESQ86424.1"/>
    <property type="molecule type" value="Genomic_DNA"/>
</dbReference>
<proteinExistence type="predicted"/>
<organism evidence="12 13">
    <name type="scientific">Asticcacaulis benevestitus DSM 16100 = ATCC BAA-896</name>
    <dbReference type="NCBI Taxonomy" id="1121022"/>
    <lineage>
        <taxon>Bacteria</taxon>
        <taxon>Pseudomonadati</taxon>
        <taxon>Pseudomonadota</taxon>
        <taxon>Alphaproteobacteria</taxon>
        <taxon>Caulobacterales</taxon>
        <taxon>Caulobacteraceae</taxon>
        <taxon>Asticcacaulis</taxon>
    </lineage>
</organism>
<dbReference type="PROSITE" id="PS50109">
    <property type="entry name" value="HIS_KIN"/>
    <property type="match status" value="1"/>
</dbReference>
<dbReference type="Gene3D" id="3.30.450.40">
    <property type="match status" value="1"/>
</dbReference>
<dbReference type="InterPro" id="IPR000700">
    <property type="entry name" value="PAS-assoc_C"/>
</dbReference>
<dbReference type="eggNOG" id="COG0642">
    <property type="taxonomic scope" value="Bacteria"/>
</dbReference>
<evidence type="ECO:0000256" key="6">
    <source>
        <dbReference type="ARBA" id="ARBA00023012"/>
    </source>
</evidence>
<feature type="domain" description="PAC" evidence="11">
    <location>
        <begin position="253"/>
        <end position="305"/>
    </location>
</feature>
<evidence type="ECO:0000256" key="2">
    <source>
        <dbReference type="ARBA" id="ARBA00012438"/>
    </source>
</evidence>
<dbReference type="SUPFAM" id="SSF52172">
    <property type="entry name" value="CheY-like"/>
    <property type="match status" value="1"/>
</dbReference>
<evidence type="ECO:0000256" key="3">
    <source>
        <dbReference type="ARBA" id="ARBA00022553"/>
    </source>
</evidence>
<feature type="domain" description="Response regulatory" evidence="9">
    <location>
        <begin position="563"/>
        <end position="680"/>
    </location>
</feature>
<dbReference type="InterPro" id="IPR003594">
    <property type="entry name" value="HATPase_dom"/>
</dbReference>
<keyword evidence="4" id="KW-0808">Transferase</keyword>
<dbReference type="Gene3D" id="2.10.70.100">
    <property type="match status" value="1"/>
</dbReference>
<dbReference type="CDD" id="cd00082">
    <property type="entry name" value="HisKA"/>
    <property type="match status" value="1"/>
</dbReference>
<evidence type="ECO:0000256" key="5">
    <source>
        <dbReference type="ARBA" id="ARBA00022777"/>
    </source>
</evidence>
<evidence type="ECO:0000259" key="9">
    <source>
        <dbReference type="PROSITE" id="PS50110"/>
    </source>
</evidence>
<dbReference type="Proteomes" id="UP000017837">
    <property type="component" value="Unassembled WGS sequence"/>
</dbReference>
<dbReference type="InterPro" id="IPR036097">
    <property type="entry name" value="HisK_dim/P_sf"/>
</dbReference>
<dbReference type="Gene3D" id="3.40.50.2300">
    <property type="match status" value="1"/>
</dbReference>
<dbReference type="InterPro" id="IPR011006">
    <property type="entry name" value="CheY-like_superfamily"/>
</dbReference>
<dbReference type="SUPFAM" id="SSF55874">
    <property type="entry name" value="ATPase domain of HSP90 chaperone/DNA topoisomerase II/histidine kinase"/>
    <property type="match status" value="1"/>
</dbReference>
<dbReference type="SUPFAM" id="SSF47384">
    <property type="entry name" value="Homodimeric domain of signal transducing histidine kinase"/>
    <property type="match status" value="1"/>
</dbReference>
<dbReference type="InterPro" id="IPR029016">
    <property type="entry name" value="GAF-like_dom_sf"/>
</dbReference>
<dbReference type="GO" id="GO:0000155">
    <property type="term" value="F:phosphorelay sensor kinase activity"/>
    <property type="evidence" value="ECO:0007669"/>
    <property type="project" value="InterPro"/>
</dbReference>
<dbReference type="EC" id="2.7.13.3" evidence="2"/>
<feature type="domain" description="Histidine kinase" evidence="8">
    <location>
        <begin position="323"/>
        <end position="541"/>
    </location>
</feature>
<dbReference type="AlphaFoldDB" id="V4PGS9"/>
<dbReference type="CDD" id="cd00130">
    <property type="entry name" value="PAS"/>
    <property type="match status" value="1"/>
</dbReference>
<dbReference type="InterPro" id="IPR000014">
    <property type="entry name" value="PAS"/>
</dbReference>
<dbReference type="Pfam" id="PF02518">
    <property type="entry name" value="HATPase_c"/>
    <property type="match status" value="1"/>
</dbReference>
<dbReference type="Pfam" id="PF08447">
    <property type="entry name" value="PAS_3"/>
    <property type="match status" value="1"/>
</dbReference>
<sequence>MRQLMPSSDLEVSRHAAFHQPESLDAEPDSGFGHLVTLAADIFEAPIALISLAEGDTHTFIASVGLDMTSVPAKVSFCDHVLKRGDVMVIPDATSDARFMANPFVTRTPHIRFYAGAPLRHEGALIGTFSIIDTQPRDDFDAIKIGRLRKLADTVAAMLAMRKGAAIRKATIRKLQETQRKLELMEEVAGVGYWHINAKSGACFWSRGVYAIHGLNRVSYQPQLETSIALFHPEDREAVERCVRQAMANGEDFTFQHRLIRADGEERIVYSKGGVEMDENCAPEFIFGILQDVTEQVHLQETLLAAKEHAEAFVLAKSDFLSNMSHEIRTPLTTILGYATLLNGVPEMPSDARHYVGRINKAGEALLSLITDILDFSKLEAGQVKLTPQPTDLRSLASDIIDQFAVLGESRNITLSLAYDARTPDWLMLDEARLRQVLYNLIGNACKFTHDGAVTLSVEMDKTGRLRVEVRDSGPGIAADQQARLFTRFNQIDNSINRKHGGSGLGLSICYEICKLMQGEIGVTSVLGEGSCFWFEIPVAIAKAPKAVTAALDLKPFFLEDRKVLIVDDHPINRELIRLLLTDSGLEIHEVGDGEAALEICETIKFDLIFMDIQMPVLDGIAATRCLREQGGLNAETAIVALSAAAQTKLSDDTRGQGFTHVLSKPIDMPQFFAILRDCLEGTFISHRLAG</sequence>
<keyword evidence="6" id="KW-0902">Two-component regulatory system</keyword>
<evidence type="ECO:0000256" key="1">
    <source>
        <dbReference type="ARBA" id="ARBA00000085"/>
    </source>
</evidence>
<dbReference type="Pfam" id="PF01590">
    <property type="entry name" value="GAF"/>
    <property type="match status" value="1"/>
</dbReference>
<protein>
    <recommendedName>
        <fullName evidence="2">histidine kinase</fullName>
        <ecNumber evidence="2">2.7.13.3</ecNumber>
    </recommendedName>
</protein>
<dbReference type="CDD" id="cd17546">
    <property type="entry name" value="REC_hyHK_CKI1_RcsC-like"/>
    <property type="match status" value="1"/>
</dbReference>
<dbReference type="SMART" id="SM00448">
    <property type="entry name" value="REC"/>
    <property type="match status" value="1"/>
</dbReference>
<evidence type="ECO:0000259" key="11">
    <source>
        <dbReference type="PROSITE" id="PS50113"/>
    </source>
</evidence>
<dbReference type="Pfam" id="PF00072">
    <property type="entry name" value="Response_reg"/>
    <property type="match status" value="1"/>
</dbReference>
<dbReference type="Pfam" id="PF00512">
    <property type="entry name" value="HisKA"/>
    <property type="match status" value="1"/>
</dbReference>
<dbReference type="InterPro" id="IPR001789">
    <property type="entry name" value="Sig_transdc_resp-reg_receiver"/>
</dbReference>
<dbReference type="PROSITE" id="PS50113">
    <property type="entry name" value="PAC"/>
    <property type="match status" value="1"/>
</dbReference>
<evidence type="ECO:0000256" key="7">
    <source>
        <dbReference type="PROSITE-ProRule" id="PRU00169"/>
    </source>
</evidence>
<dbReference type="InterPro" id="IPR004358">
    <property type="entry name" value="Sig_transdc_His_kin-like_C"/>
</dbReference>
<keyword evidence="13" id="KW-1185">Reference proteome</keyword>
<dbReference type="PANTHER" id="PTHR43047:SF64">
    <property type="entry name" value="HISTIDINE KINASE CONTAINING CHEY-HOMOLOGOUS RECEIVER DOMAIN AND PAS DOMAIN-RELATED"/>
    <property type="match status" value="1"/>
</dbReference>
<dbReference type="Gene3D" id="1.10.287.130">
    <property type="match status" value="1"/>
</dbReference>
<dbReference type="SMART" id="SM00086">
    <property type="entry name" value="PAC"/>
    <property type="match status" value="1"/>
</dbReference>
<dbReference type="SUPFAM" id="SSF55785">
    <property type="entry name" value="PYP-like sensor domain (PAS domain)"/>
    <property type="match status" value="1"/>
</dbReference>
<dbReference type="InterPro" id="IPR003661">
    <property type="entry name" value="HisK_dim/P_dom"/>
</dbReference>
<dbReference type="PATRIC" id="fig|1121022.4.peg.3790"/>
<dbReference type="InterPro" id="IPR013655">
    <property type="entry name" value="PAS_fold_3"/>
</dbReference>
<dbReference type="InterPro" id="IPR003018">
    <property type="entry name" value="GAF"/>
</dbReference>
<keyword evidence="5" id="KW-0418">Kinase</keyword>
<dbReference type="SMART" id="SM00387">
    <property type="entry name" value="HATPase_c"/>
    <property type="match status" value="1"/>
</dbReference>
<dbReference type="PROSITE" id="PS50112">
    <property type="entry name" value="PAS"/>
    <property type="match status" value="1"/>
</dbReference>
<accession>V4PGS9</accession>
<feature type="modified residue" description="4-aspartylphosphate" evidence="7">
    <location>
        <position position="612"/>
    </location>
</feature>
<dbReference type="PANTHER" id="PTHR43047">
    <property type="entry name" value="TWO-COMPONENT HISTIDINE PROTEIN KINASE"/>
    <property type="match status" value="1"/>
</dbReference>
<keyword evidence="3 7" id="KW-0597">Phosphoprotein</keyword>
<dbReference type="eggNOG" id="COG2203">
    <property type="taxonomic scope" value="Bacteria"/>
</dbReference>
<dbReference type="SMART" id="SM00388">
    <property type="entry name" value="HisKA"/>
    <property type="match status" value="1"/>
</dbReference>
<dbReference type="CDD" id="cd16922">
    <property type="entry name" value="HATPase_EvgS-ArcB-TorS-like"/>
    <property type="match status" value="1"/>
</dbReference>
<evidence type="ECO:0000313" key="12">
    <source>
        <dbReference type="EMBL" id="ESQ86424.1"/>
    </source>
</evidence>
<reference evidence="12 13" key="1">
    <citation type="journal article" date="2014" name="Nature">
        <title>Sequential evolution of bacterial morphology by co-option of a developmental regulator.</title>
        <authorList>
            <person name="Jiang C."/>
            <person name="Brown P.J."/>
            <person name="Ducret A."/>
            <person name="Brun Y.V."/>
        </authorList>
    </citation>
    <scope>NUCLEOTIDE SEQUENCE [LARGE SCALE GENOMIC DNA]</scope>
    <source>
        <strain evidence="12 13">DSM 16100</strain>
    </source>
</reference>
<dbReference type="STRING" id="1121022.GCA_000376105_03496"/>
<dbReference type="InterPro" id="IPR001610">
    <property type="entry name" value="PAC"/>
</dbReference>
<dbReference type="InterPro" id="IPR005467">
    <property type="entry name" value="His_kinase_dom"/>
</dbReference>
<dbReference type="Gene3D" id="3.30.565.10">
    <property type="entry name" value="Histidine kinase-like ATPase, C-terminal domain"/>
    <property type="match status" value="1"/>
</dbReference>
<evidence type="ECO:0000259" key="8">
    <source>
        <dbReference type="PROSITE" id="PS50109"/>
    </source>
</evidence>
<feature type="domain" description="PAS" evidence="10">
    <location>
        <begin position="178"/>
        <end position="250"/>
    </location>
</feature>
<dbReference type="PRINTS" id="PR00344">
    <property type="entry name" value="BCTRLSENSOR"/>
</dbReference>
<comment type="catalytic activity">
    <reaction evidence="1">
        <text>ATP + protein L-histidine = ADP + protein N-phospho-L-histidine.</text>
        <dbReference type="EC" id="2.7.13.3"/>
    </reaction>
</comment>
<evidence type="ECO:0000313" key="13">
    <source>
        <dbReference type="Proteomes" id="UP000017837"/>
    </source>
</evidence>